<feature type="compositionally biased region" description="Basic and acidic residues" evidence="5">
    <location>
        <begin position="1"/>
        <end position="10"/>
    </location>
</feature>
<evidence type="ECO:0000256" key="1">
    <source>
        <dbReference type="ARBA" id="ARBA00004141"/>
    </source>
</evidence>
<dbReference type="InterPro" id="IPR002293">
    <property type="entry name" value="AA/rel_permease1"/>
</dbReference>
<feature type="region of interest" description="Disordered" evidence="5">
    <location>
        <begin position="1"/>
        <end position="117"/>
    </location>
</feature>
<dbReference type="Gene3D" id="1.20.1740.10">
    <property type="entry name" value="Amino acid/polyamine transporter I"/>
    <property type="match status" value="1"/>
</dbReference>
<dbReference type="PANTHER" id="PTHR43243">
    <property type="entry name" value="INNER MEMBRANE TRANSPORTER YGJI-RELATED"/>
    <property type="match status" value="1"/>
</dbReference>
<evidence type="ECO:0000256" key="5">
    <source>
        <dbReference type="SAM" id="MobiDB-lite"/>
    </source>
</evidence>
<evidence type="ECO:0000256" key="6">
    <source>
        <dbReference type="SAM" id="Phobius"/>
    </source>
</evidence>
<evidence type="ECO:0000313" key="8">
    <source>
        <dbReference type="Proteomes" id="UP001432312"/>
    </source>
</evidence>
<reference evidence="7" key="1">
    <citation type="submission" date="2022-10" db="EMBL/GenBank/DDBJ databases">
        <title>The complete genomes of actinobacterial strains from the NBC collection.</title>
        <authorList>
            <person name="Joergensen T.S."/>
            <person name="Alvarez Arevalo M."/>
            <person name="Sterndorff E.B."/>
            <person name="Faurdal D."/>
            <person name="Vuksanovic O."/>
            <person name="Mourched A.-S."/>
            <person name="Charusanti P."/>
            <person name="Shaw S."/>
            <person name="Blin K."/>
            <person name="Weber T."/>
        </authorList>
    </citation>
    <scope>NUCLEOTIDE SEQUENCE</scope>
    <source>
        <strain evidence="7">NBC_00303</strain>
    </source>
</reference>
<name>A0ABZ1QPU6_9ACTN</name>
<sequence length="242" mass="26348">MADRPTRPAEHGSLLRWPDPFGLTGSVRRPDVRAHGSLRSTDDAYVHESGHAPQTTRPPGARGGRGGRSGRSPAHDGAGPADHARDQFRRRNGDLLRPRIDRAQGGARRRARLRAGRRRRRPGPLCYAELAGAVPVSGSTYSYAYASLGEGAAYLVAWCLILEYGVAVATVAVSWGQYLGEVTDADPNEQGNSRRWIIREVENSLRRLGTDHRRPCPTRCCAAARVPEQTRGDGEGPVPMMA</sequence>
<feature type="compositionally biased region" description="Basic and acidic residues" evidence="5">
    <location>
        <begin position="28"/>
        <end position="50"/>
    </location>
</feature>
<keyword evidence="2 6" id="KW-0812">Transmembrane</keyword>
<dbReference type="Pfam" id="PF13520">
    <property type="entry name" value="AA_permease_2"/>
    <property type="match status" value="1"/>
</dbReference>
<keyword evidence="8" id="KW-1185">Reference proteome</keyword>
<dbReference type="EMBL" id="CP108036">
    <property type="protein sequence ID" value="WUN84489.1"/>
    <property type="molecule type" value="Genomic_DNA"/>
</dbReference>
<dbReference type="GeneID" id="95501845"/>
<feature type="compositionally biased region" description="Basic and acidic residues" evidence="5">
    <location>
        <begin position="82"/>
        <end position="102"/>
    </location>
</feature>
<dbReference type="PANTHER" id="PTHR43243:SF24">
    <property type="entry name" value="CATIONIC AMINO ACID TRANSPORT INTEGRAL MEMBRANE PROTEIN ROCE-RELATED"/>
    <property type="match status" value="1"/>
</dbReference>
<proteinExistence type="predicted"/>
<gene>
    <name evidence="7" type="ORF">OHA91_37365</name>
</gene>
<dbReference type="Proteomes" id="UP001432312">
    <property type="component" value="Chromosome"/>
</dbReference>
<evidence type="ECO:0000313" key="7">
    <source>
        <dbReference type="EMBL" id="WUN84489.1"/>
    </source>
</evidence>
<evidence type="ECO:0000256" key="3">
    <source>
        <dbReference type="ARBA" id="ARBA00022989"/>
    </source>
</evidence>
<accession>A0ABZ1QPU6</accession>
<protein>
    <submittedName>
        <fullName evidence="7">Amino acid permease</fullName>
    </submittedName>
</protein>
<evidence type="ECO:0000256" key="4">
    <source>
        <dbReference type="ARBA" id="ARBA00023136"/>
    </source>
</evidence>
<keyword evidence="3 6" id="KW-1133">Transmembrane helix</keyword>
<feature type="transmembrane region" description="Helical" evidence="6">
    <location>
        <begin position="125"/>
        <end position="146"/>
    </location>
</feature>
<comment type="subcellular location">
    <subcellularLocation>
        <location evidence="1">Membrane</location>
        <topology evidence="1">Multi-pass membrane protein</topology>
    </subcellularLocation>
</comment>
<dbReference type="RefSeq" id="WP_266505682.1">
    <property type="nucleotide sequence ID" value="NZ_CP108036.1"/>
</dbReference>
<evidence type="ECO:0000256" key="2">
    <source>
        <dbReference type="ARBA" id="ARBA00022692"/>
    </source>
</evidence>
<keyword evidence="4 6" id="KW-0472">Membrane</keyword>
<feature type="transmembrane region" description="Helical" evidence="6">
    <location>
        <begin position="152"/>
        <end position="173"/>
    </location>
</feature>
<feature type="compositionally biased region" description="Basic residues" evidence="5">
    <location>
        <begin position="107"/>
        <end position="117"/>
    </location>
</feature>
<organism evidence="7 8">
    <name type="scientific">Streptomyces erythrochromogenes</name>
    <dbReference type="NCBI Taxonomy" id="285574"/>
    <lineage>
        <taxon>Bacteria</taxon>
        <taxon>Bacillati</taxon>
        <taxon>Actinomycetota</taxon>
        <taxon>Actinomycetes</taxon>
        <taxon>Kitasatosporales</taxon>
        <taxon>Streptomycetaceae</taxon>
        <taxon>Streptomyces</taxon>
    </lineage>
</organism>